<dbReference type="RefSeq" id="WP_183975112.1">
    <property type="nucleotide sequence ID" value="NZ_JACIBY010000006.1"/>
</dbReference>
<evidence type="ECO:0000313" key="2">
    <source>
        <dbReference type="Proteomes" id="UP000541352"/>
    </source>
</evidence>
<reference evidence="1 2" key="1">
    <citation type="submission" date="2020-08" db="EMBL/GenBank/DDBJ databases">
        <title>Genomic Encyclopedia of Type Strains, Phase IV (KMG-IV): sequencing the most valuable type-strain genomes for metagenomic binning, comparative biology and taxonomic classification.</title>
        <authorList>
            <person name="Goeker M."/>
        </authorList>
    </citation>
    <scope>NUCLEOTIDE SEQUENCE [LARGE SCALE GENOMIC DNA]</scope>
    <source>
        <strain evidence="1 2">DSM 17976</strain>
    </source>
</reference>
<gene>
    <name evidence="1" type="ORF">FHS57_003117</name>
</gene>
<comment type="caution">
    <text evidence="1">The sequence shown here is derived from an EMBL/GenBank/DDBJ whole genome shotgun (WGS) entry which is preliminary data.</text>
</comment>
<dbReference type="Proteomes" id="UP000541352">
    <property type="component" value="Unassembled WGS sequence"/>
</dbReference>
<name>A0A7W5ZNK5_9BACT</name>
<accession>A0A7W5ZNK5</accession>
<proteinExistence type="predicted"/>
<organism evidence="1 2">
    <name type="scientific">Runella defluvii</name>
    <dbReference type="NCBI Taxonomy" id="370973"/>
    <lineage>
        <taxon>Bacteria</taxon>
        <taxon>Pseudomonadati</taxon>
        <taxon>Bacteroidota</taxon>
        <taxon>Cytophagia</taxon>
        <taxon>Cytophagales</taxon>
        <taxon>Spirosomataceae</taxon>
        <taxon>Runella</taxon>
    </lineage>
</organism>
<dbReference type="AlphaFoldDB" id="A0A7W5ZNK5"/>
<dbReference type="EMBL" id="JACIBY010000006">
    <property type="protein sequence ID" value="MBB3839111.1"/>
    <property type="molecule type" value="Genomic_DNA"/>
</dbReference>
<sequence length="138" mass="15493">MDTRFFSNDIPAFCVTATSFPDGVLAAHQTLHSAIPFSTHRRYFGISYAQHLGKIIYKAAAEQLTPEEPLLTGFEAFIIPKGYYLSIFIPQFRSNIAAIGEAFQQLLTDPRLDPNGFCLEQYEGDDDVYCMVKLISES</sequence>
<protein>
    <submittedName>
        <fullName evidence="1">Uncharacterized protein</fullName>
    </submittedName>
</protein>
<keyword evidence="2" id="KW-1185">Reference proteome</keyword>
<evidence type="ECO:0000313" key="1">
    <source>
        <dbReference type="EMBL" id="MBB3839111.1"/>
    </source>
</evidence>